<keyword evidence="5 6" id="KW-0472">Membrane</keyword>
<dbReference type="InterPro" id="IPR039163">
    <property type="entry name" value="EMC7"/>
</dbReference>
<feature type="transmembrane region" description="Helical" evidence="6">
    <location>
        <begin position="135"/>
        <end position="158"/>
    </location>
</feature>
<reference evidence="9 10" key="1">
    <citation type="journal article" date="2015" name="Plant Cell">
        <title>Oil accumulation by the oleaginous diatom Fistulifera solaris as revealed by the genome and transcriptome.</title>
        <authorList>
            <person name="Tanaka T."/>
            <person name="Maeda Y."/>
            <person name="Veluchamy A."/>
            <person name="Tanaka M."/>
            <person name="Abida H."/>
            <person name="Marechal E."/>
            <person name="Bowler C."/>
            <person name="Muto M."/>
            <person name="Sunaga Y."/>
            <person name="Tanaka M."/>
            <person name="Yoshino T."/>
            <person name="Taniguchi T."/>
            <person name="Fukuda Y."/>
            <person name="Nemoto M."/>
            <person name="Matsumoto M."/>
            <person name="Wong P.S."/>
            <person name="Aburatani S."/>
            <person name="Fujibuchi W."/>
        </authorList>
    </citation>
    <scope>NUCLEOTIDE SEQUENCE [LARGE SCALE GENOMIC DNA]</scope>
    <source>
        <strain evidence="9 10">JPCC DA0580</strain>
    </source>
</reference>
<keyword evidence="2 6" id="KW-0812">Transmembrane</keyword>
<dbReference type="InParanoid" id="A0A1Z5JMC0"/>
<evidence type="ECO:0000256" key="6">
    <source>
        <dbReference type="SAM" id="Phobius"/>
    </source>
</evidence>
<feature type="domain" description="ER membrane protein complex subunit 7 beta-sandwich" evidence="8">
    <location>
        <begin position="43"/>
        <end position="148"/>
    </location>
</feature>
<protein>
    <recommendedName>
        <fullName evidence="8">ER membrane protein complex subunit 7 beta-sandwich domain-containing protein</fullName>
    </recommendedName>
</protein>
<evidence type="ECO:0000256" key="3">
    <source>
        <dbReference type="ARBA" id="ARBA00022729"/>
    </source>
</evidence>
<comment type="caution">
    <text evidence="9">The sequence shown here is derived from an EMBL/GenBank/DDBJ whole genome shotgun (WGS) entry which is preliminary data.</text>
</comment>
<gene>
    <name evidence="9" type="ORF">FisN_12Lh139</name>
</gene>
<dbReference type="AlphaFoldDB" id="A0A1Z5JMC0"/>
<keyword evidence="4 6" id="KW-1133">Transmembrane helix</keyword>
<evidence type="ECO:0000256" key="1">
    <source>
        <dbReference type="ARBA" id="ARBA00004167"/>
    </source>
</evidence>
<evidence type="ECO:0000259" key="8">
    <source>
        <dbReference type="Pfam" id="PF09430"/>
    </source>
</evidence>
<name>A0A1Z5JMC0_FISSO</name>
<evidence type="ECO:0000313" key="9">
    <source>
        <dbReference type="EMBL" id="GAX15160.1"/>
    </source>
</evidence>
<keyword evidence="3 7" id="KW-0732">Signal</keyword>
<comment type="subcellular location">
    <subcellularLocation>
        <location evidence="1">Membrane</location>
        <topology evidence="1">Single-pass membrane protein</topology>
    </subcellularLocation>
</comment>
<keyword evidence="10" id="KW-1185">Reference proteome</keyword>
<dbReference type="PANTHER" id="PTHR13605">
    <property type="entry name" value="ER MEMBRANE PROTEIN COMPLEX SUBUNIT 7"/>
    <property type="match status" value="1"/>
</dbReference>
<evidence type="ECO:0000256" key="7">
    <source>
        <dbReference type="SAM" id="SignalP"/>
    </source>
</evidence>
<feature type="signal peptide" evidence="7">
    <location>
        <begin position="1"/>
        <end position="24"/>
    </location>
</feature>
<dbReference type="InterPro" id="IPR019008">
    <property type="entry name" value="Beta_sandwich_EMC7"/>
</dbReference>
<dbReference type="OrthoDB" id="27095at2759"/>
<sequence length="207" mass="23541">MISSSKVSFIRILLILCLSSAVAAAKTLEGRLHFTDGLAFNLTSRIVLNHGEIATYSRADGSFALYNVPPGIHQLDVFSSVYHFPQIKIQLLEDESADPKCLEYLYPGAKKQFAKYPLVLTAMAKYEYFEPRRGFSIFSLLKNPMFLMMGVSVILMFWMPKMMEGLDPEEREQMKKQMELQKDPSKMLGQLFSGMTGTEEIQSKKKM</sequence>
<dbReference type="PANTHER" id="PTHR13605:SF4">
    <property type="entry name" value="ER MEMBRANE PROTEIN COMPLEX SUBUNIT 7"/>
    <property type="match status" value="1"/>
</dbReference>
<evidence type="ECO:0000256" key="5">
    <source>
        <dbReference type="ARBA" id="ARBA00023136"/>
    </source>
</evidence>
<dbReference type="GO" id="GO:0072546">
    <property type="term" value="C:EMC complex"/>
    <property type="evidence" value="ECO:0007669"/>
    <property type="project" value="TreeGrafter"/>
</dbReference>
<dbReference type="Pfam" id="PF09430">
    <property type="entry name" value="EMC7_beta-sandw"/>
    <property type="match status" value="1"/>
</dbReference>
<accession>A0A1Z5JMC0</accession>
<proteinExistence type="predicted"/>
<dbReference type="Proteomes" id="UP000198406">
    <property type="component" value="Unassembled WGS sequence"/>
</dbReference>
<evidence type="ECO:0000313" key="10">
    <source>
        <dbReference type="Proteomes" id="UP000198406"/>
    </source>
</evidence>
<feature type="chain" id="PRO_5012622432" description="ER membrane protein complex subunit 7 beta-sandwich domain-containing protein" evidence="7">
    <location>
        <begin position="25"/>
        <end position="207"/>
    </location>
</feature>
<evidence type="ECO:0000256" key="4">
    <source>
        <dbReference type="ARBA" id="ARBA00022989"/>
    </source>
</evidence>
<evidence type="ECO:0000256" key="2">
    <source>
        <dbReference type="ARBA" id="ARBA00022692"/>
    </source>
</evidence>
<dbReference type="EMBL" id="BDSP01000087">
    <property type="protein sequence ID" value="GAX15160.1"/>
    <property type="molecule type" value="Genomic_DNA"/>
</dbReference>
<organism evidence="9 10">
    <name type="scientific">Fistulifera solaris</name>
    <name type="common">Oleaginous diatom</name>
    <dbReference type="NCBI Taxonomy" id="1519565"/>
    <lineage>
        <taxon>Eukaryota</taxon>
        <taxon>Sar</taxon>
        <taxon>Stramenopiles</taxon>
        <taxon>Ochrophyta</taxon>
        <taxon>Bacillariophyta</taxon>
        <taxon>Bacillariophyceae</taxon>
        <taxon>Bacillariophycidae</taxon>
        <taxon>Naviculales</taxon>
        <taxon>Naviculaceae</taxon>
        <taxon>Fistulifera</taxon>
    </lineage>
</organism>